<dbReference type="EnsemblPlants" id="MELO3C030556.2.1">
    <property type="protein sequence ID" value="MELO3C030556.2.1"/>
    <property type="gene ID" value="MELO3C030556.2"/>
</dbReference>
<accession>A0A9I9E959</accession>
<evidence type="ECO:0000313" key="1">
    <source>
        <dbReference type="EnsemblPlants" id="MELO3C030556.2.1"/>
    </source>
</evidence>
<name>A0A9I9E959_CUCME</name>
<dbReference type="AlphaFoldDB" id="A0A9I9E959"/>
<reference evidence="1" key="1">
    <citation type="submission" date="2023-03" db="UniProtKB">
        <authorList>
            <consortium name="EnsemblPlants"/>
        </authorList>
    </citation>
    <scope>IDENTIFICATION</scope>
</reference>
<sequence>MLGNYVVTDSQDRSALDQGNARHFSQVVATRKRRDAFKGYVDKKEKITEIGHRVWSDFGEEMFSKLDITSAGQHTLCHYIQRSCKGRFSHHQQPSLLSQNGLFHGNDNCLGAKDSFFCAHTHRILGSYLEPNCMYVGWARGFASQLFKPPVYKYFTISYLN</sequence>
<organism evidence="1">
    <name type="scientific">Cucumis melo</name>
    <name type="common">Muskmelon</name>
    <dbReference type="NCBI Taxonomy" id="3656"/>
    <lineage>
        <taxon>Eukaryota</taxon>
        <taxon>Viridiplantae</taxon>
        <taxon>Streptophyta</taxon>
        <taxon>Embryophyta</taxon>
        <taxon>Tracheophyta</taxon>
        <taxon>Spermatophyta</taxon>
        <taxon>Magnoliopsida</taxon>
        <taxon>eudicotyledons</taxon>
        <taxon>Gunneridae</taxon>
        <taxon>Pentapetalae</taxon>
        <taxon>rosids</taxon>
        <taxon>fabids</taxon>
        <taxon>Cucurbitales</taxon>
        <taxon>Cucurbitaceae</taxon>
        <taxon>Benincaseae</taxon>
        <taxon>Cucumis</taxon>
    </lineage>
</organism>
<proteinExistence type="predicted"/>
<protein>
    <submittedName>
        <fullName evidence="1">Uncharacterized protein</fullName>
    </submittedName>
</protein>
<dbReference type="Gramene" id="MELO3C030556.2.1">
    <property type="protein sequence ID" value="MELO3C030556.2.1"/>
    <property type="gene ID" value="MELO3C030556.2"/>
</dbReference>